<keyword evidence="7" id="KW-1185">Reference proteome</keyword>
<dbReference type="InterPro" id="IPR050680">
    <property type="entry name" value="YpeA/RimI_acetyltransf"/>
</dbReference>
<evidence type="ECO:0000313" key="6">
    <source>
        <dbReference type="Proteomes" id="UP000516235"/>
    </source>
</evidence>
<dbReference type="PROSITE" id="PS51186">
    <property type="entry name" value="GNAT"/>
    <property type="match status" value="1"/>
</dbReference>
<feature type="domain" description="N-acetyltransferase" evidence="3">
    <location>
        <begin position="7"/>
        <end position="163"/>
    </location>
</feature>
<organism evidence="5 6">
    <name type="scientific">Corynebacterium lujinxingii</name>
    <dbReference type="NCBI Taxonomy" id="2763010"/>
    <lineage>
        <taxon>Bacteria</taxon>
        <taxon>Bacillati</taxon>
        <taxon>Actinomycetota</taxon>
        <taxon>Actinomycetes</taxon>
        <taxon>Mycobacteriales</taxon>
        <taxon>Corynebacteriaceae</taxon>
        <taxon>Corynebacterium</taxon>
    </lineage>
</organism>
<dbReference type="GO" id="GO:0016747">
    <property type="term" value="F:acyltransferase activity, transferring groups other than amino-acyl groups"/>
    <property type="evidence" value="ECO:0007669"/>
    <property type="project" value="InterPro"/>
</dbReference>
<evidence type="ECO:0000313" key="5">
    <source>
        <dbReference type="EMBL" id="QNP90631.1"/>
    </source>
</evidence>
<dbReference type="KEGG" id="cluj:IAU68_02250"/>
<dbReference type="CDD" id="cd04301">
    <property type="entry name" value="NAT_SF"/>
    <property type="match status" value="1"/>
</dbReference>
<dbReference type="InterPro" id="IPR000182">
    <property type="entry name" value="GNAT_dom"/>
</dbReference>
<dbReference type="RefSeq" id="WP_171194247.1">
    <property type="nucleotide sequence ID" value="NZ_CP061032.1"/>
</dbReference>
<dbReference type="PANTHER" id="PTHR43420">
    <property type="entry name" value="ACETYLTRANSFERASE"/>
    <property type="match status" value="1"/>
</dbReference>
<name>A0A7H0K015_9CORY</name>
<keyword evidence="2" id="KW-0012">Acyltransferase</keyword>
<keyword evidence="1 5" id="KW-0808">Transferase</keyword>
<accession>A0A7H0K015</accession>
<evidence type="ECO:0000256" key="2">
    <source>
        <dbReference type="ARBA" id="ARBA00023315"/>
    </source>
</evidence>
<dbReference type="PANTHER" id="PTHR43420:SF12">
    <property type="entry name" value="N-ACETYLTRANSFERASE DOMAIN-CONTAINING PROTEIN"/>
    <property type="match status" value="1"/>
</dbReference>
<evidence type="ECO:0000313" key="4">
    <source>
        <dbReference type="EMBL" id="MBC3179067.1"/>
    </source>
</evidence>
<dbReference type="EMBL" id="JACMYE010000005">
    <property type="protein sequence ID" value="MBC3179067.1"/>
    <property type="molecule type" value="Genomic_DNA"/>
</dbReference>
<protein>
    <submittedName>
        <fullName evidence="5">GNAT family N-acetyltransferase</fullName>
    </submittedName>
</protein>
<dbReference type="InterPro" id="IPR016181">
    <property type="entry name" value="Acyl_CoA_acyltransferase"/>
</dbReference>
<dbReference type="Pfam" id="PF00583">
    <property type="entry name" value="Acetyltransf_1"/>
    <property type="match status" value="1"/>
</dbReference>
<evidence type="ECO:0000313" key="7">
    <source>
        <dbReference type="Proteomes" id="UP000642876"/>
    </source>
</evidence>
<proteinExistence type="predicted"/>
<dbReference type="Proteomes" id="UP000516235">
    <property type="component" value="Chromosome"/>
</dbReference>
<dbReference type="Proteomes" id="UP000642876">
    <property type="component" value="Unassembled WGS sequence"/>
</dbReference>
<reference evidence="6 7" key="1">
    <citation type="submission" date="2020-08" db="EMBL/GenBank/DDBJ databases">
        <title>novel species in genus Corynebacterium.</title>
        <authorList>
            <person name="Zhang G."/>
        </authorList>
    </citation>
    <scope>NUCLEOTIDE SEQUENCE [LARGE SCALE GENOMIC DNA]</scope>
    <source>
        <strain evidence="5">Zg-917</strain>
        <strain evidence="6 7">zg-917</strain>
    </source>
</reference>
<dbReference type="AlphaFoldDB" id="A0A7H0K015"/>
<dbReference type="SUPFAM" id="SSF55729">
    <property type="entry name" value="Acyl-CoA N-acyltransferases (Nat)"/>
    <property type="match status" value="1"/>
</dbReference>
<gene>
    <name evidence="4" type="ORF">H7348_07055</name>
    <name evidence="5" type="ORF">IAU68_02250</name>
</gene>
<evidence type="ECO:0000259" key="3">
    <source>
        <dbReference type="PROSITE" id="PS51186"/>
    </source>
</evidence>
<evidence type="ECO:0000256" key="1">
    <source>
        <dbReference type="ARBA" id="ARBA00022679"/>
    </source>
</evidence>
<sequence>MDYTPEFVLREATESDRTYLRRLNFLADVFGDEHGEIGDDQLAGAETYVGQWDPKKDSGIVAFDQYDVPAGGVWLRYWGADDDGHAKLGDDIPEIAIAVENRYAGNKLAVKLLTAAVELAKQQGAPKVALWVDPNNDRARHRYESFGFKNVDGHDNVMAVDVDDFTA</sequence>
<dbReference type="EMBL" id="CP061032">
    <property type="protein sequence ID" value="QNP90631.1"/>
    <property type="molecule type" value="Genomic_DNA"/>
</dbReference>
<dbReference type="Gene3D" id="3.40.630.30">
    <property type="match status" value="1"/>
</dbReference>